<evidence type="ECO:0000259" key="1">
    <source>
        <dbReference type="Pfam" id="PF00561"/>
    </source>
</evidence>
<dbReference type="InterPro" id="IPR000073">
    <property type="entry name" value="AB_hydrolase_1"/>
</dbReference>
<dbReference type="SUPFAM" id="SSF53474">
    <property type="entry name" value="alpha/beta-Hydrolases"/>
    <property type="match status" value="1"/>
</dbReference>
<dbReference type="AlphaFoldDB" id="A0A381VSZ7"/>
<sequence length="362" mass="40773">MKNLHFKKYPKQRVNKTGLDSTYPLFVSASPKKSDTTSPVVSDSVDNLKLYKSLQGRQKIMSWYEQLKNEIEVDYESLFVNTRFGQTHAIVAGDIKAKPVLLIPGIAGCAPLWRHQINELSKHFRVFALDIVGQPGKSDPNPPSVFNDDYSNWFQDVVQNLGLHKPHCIGVSTGATTAMDVAILKSGLIDRVVMCGPTGLARARLPFHQWFSRAMAKKKDADVLEGELTASSFSKPRSGKSFGSFDRQLARGMALCTRFYRVDKSLGIYNEKTSRISLLKGLRVIGKFFFTVEKKRLKRFKNQGLLIFGEYEVLYNPKKVAKKIKKLIPTIDIEIINDAGHAAIYDQPEEVNKKVISFLQSK</sequence>
<dbReference type="InterPro" id="IPR050266">
    <property type="entry name" value="AB_hydrolase_sf"/>
</dbReference>
<feature type="domain" description="AB hydrolase-1" evidence="1">
    <location>
        <begin position="98"/>
        <end position="347"/>
    </location>
</feature>
<dbReference type="EMBL" id="UINC01009567">
    <property type="protein sequence ID" value="SVA42888.1"/>
    <property type="molecule type" value="Genomic_DNA"/>
</dbReference>
<gene>
    <name evidence="2" type="ORF">METZ01_LOCUS95742</name>
</gene>
<accession>A0A381VSZ7</accession>
<dbReference type="Pfam" id="PF00561">
    <property type="entry name" value="Abhydrolase_1"/>
    <property type="match status" value="1"/>
</dbReference>
<dbReference type="PANTHER" id="PTHR43798">
    <property type="entry name" value="MONOACYLGLYCEROL LIPASE"/>
    <property type="match status" value="1"/>
</dbReference>
<dbReference type="GO" id="GO:0016020">
    <property type="term" value="C:membrane"/>
    <property type="evidence" value="ECO:0007669"/>
    <property type="project" value="TreeGrafter"/>
</dbReference>
<evidence type="ECO:0000313" key="2">
    <source>
        <dbReference type="EMBL" id="SVA42888.1"/>
    </source>
</evidence>
<protein>
    <recommendedName>
        <fullName evidence="1">AB hydrolase-1 domain-containing protein</fullName>
    </recommendedName>
</protein>
<name>A0A381VSZ7_9ZZZZ</name>
<proteinExistence type="predicted"/>
<dbReference type="InterPro" id="IPR029058">
    <property type="entry name" value="AB_hydrolase_fold"/>
</dbReference>
<organism evidence="2">
    <name type="scientific">marine metagenome</name>
    <dbReference type="NCBI Taxonomy" id="408172"/>
    <lineage>
        <taxon>unclassified sequences</taxon>
        <taxon>metagenomes</taxon>
        <taxon>ecological metagenomes</taxon>
    </lineage>
</organism>
<dbReference type="PANTHER" id="PTHR43798:SF33">
    <property type="entry name" value="HYDROLASE, PUTATIVE (AFU_ORTHOLOGUE AFUA_2G14860)-RELATED"/>
    <property type="match status" value="1"/>
</dbReference>
<reference evidence="2" key="1">
    <citation type="submission" date="2018-05" db="EMBL/GenBank/DDBJ databases">
        <authorList>
            <person name="Lanie J.A."/>
            <person name="Ng W.-L."/>
            <person name="Kazmierczak K.M."/>
            <person name="Andrzejewski T.M."/>
            <person name="Davidsen T.M."/>
            <person name="Wayne K.J."/>
            <person name="Tettelin H."/>
            <person name="Glass J.I."/>
            <person name="Rusch D."/>
            <person name="Podicherti R."/>
            <person name="Tsui H.-C.T."/>
            <person name="Winkler M.E."/>
        </authorList>
    </citation>
    <scope>NUCLEOTIDE SEQUENCE</scope>
</reference>
<dbReference type="Gene3D" id="3.40.50.1820">
    <property type="entry name" value="alpha/beta hydrolase"/>
    <property type="match status" value="1"/>
</dbReference>